<keyword evidence="2" id="KW-1185">Reference proteome</keyword>
<sequence length="83" mass="8940">MAVAVGDGVAPLTDVSVQAWFSVPAHACSRRQARTPSWFWGANGFLPGGWIVVRADDQEEAGLKVLSARKAEVSWALSSHSCW</sequence>
<organism evidence="1 2">
    <name type="scientific">Nonomuraea polychroma</name>
    <dbReference type="NCBI Taxonomy" id="46176"/>
    <lineage>
        <taxon>Bacteria</taxon>
        <taxon>Bacillati</taxon>
        <taxon>Actinomycetota</taxon>
        <taxon>Actinomycetes</taxon>
        <taxon>Streptosporangiales</taxon>
        <taxon>Streptosporangiaceae</taxon>
        <taxon>Nonomuraea</taxon>
    </lineage>
</organism>
<name>A0A438M3V6_9ACTN</name>
<evidence type="ECO:0000313" key="1">
    <source>
        <dbReference type="EMBL" id="RVX40494.1"/>
    </source>
</evidence>
<accession>A0A438M3V6</accession>
<comment type="caution">
    <text evidence="1">The sequence shown here is derived from an EMBL/GenBank/DDBJ whole genome shotgun (WGS) entry which is preliminary data.</text>
</comment>
<dbReference type="AlphaFoldDB" id="A0A438M3V6"/>
<proteinExistence type="predicted"/>
<dbReference type="Proteomes" id="UP000284824">
    <property type="component" value="Unassembled WGS sequence"/>
</dbReference>
<evidence type="ECO:0000313" key="2">
    <source>
        <dbReference type="Proteomes" id="UP000284824"/>
    </source>
</evidence>
<gene>
    <name evidence="1" type="ORF">EDD27_2905</name>
</gene>
<protein>
    <submittedName>
        <fullName evidence="1">Uncharacterized protein</fullName>
    </submittedName>
</protein>
<reference evidence="1 2" key="1">
    <citation type="submission" date="2019-01" db="EMBL/GenBank/DDBJ databases">
        <title>Sequencing the genomes of 1000 actinobacteria strains.</title>
        <authorList>
            <person name="Klenk H.-P."/>
        </authorList>
    </citation>
    <scope>NUCLEOTIDE SEQUENCE [LARGE SCALE GENOMIC DNA]</scope>
    <source>
        <strain evidence="1 2">DSM 43925</strain>
    </source>
</reference>
<dbReference type="EMBL" id="SAUN01000001">
    <property type="protein sequence ID" value="RVX40494.1"/>
    <property type="molecule type" value="Genomic_DNA"/>
</dbReference>